<dbReference type="InterPro" id="IPR004902">
    <property type="entry name" value="Rhabdo_ncap_2"/>
</dbReference>
<evidence type="ECO:0000313" key="2">
    <source>
        <dbReference type="EMBL" id="KAK6129034.1"/>
    </source>
</evidence>
<sequence length="323" mass="36495">MSQFESTTYSSKTSTYSIQLFQYPDDEAIVELGISVFDALHGTVTAKAICQLMLLAYNLKDANDSFVFGGVAGGLIGEEEEFENISNSALLTAHPTAQRGIEIPENSPHYYNRVGKALAFLAASFMRLYTKSADNVTMIHGHLRVRFQNFYDFPFPLHGFFPENNVTTSIKSQIDVNVILKNTFYNLLYAGEDPEIPGKQLKEFLYGSHTAYTGMHCYVLFLKCMVAYKTDNRTLANILRTKAFETELDGIAVIFNTLFGTETEPAKHRQMWRYARIFDNAFFTILQTKTCPLFTAALAHLYHSVVPATGRQCLEYSSNQKYD</sequence>
<dbReference type="EMBL" id="JABTTQ020001676">
    <property type="protein sequence ID" value="KAK6129034.1"/>
    <property type="molecule type" value="Genomic_DNA"/>
</dbReference>
<dbReference type="Pfam" id="PF03216">
    <property type="entry name" value="Rhabdo_ncap_2"/>
    <property type="match status" value="1"/>
</dbReference>
<organism evidence="2 3">
    <name type="scientific">Rehmannia glutinosa</name>
    <name type="common">Chinese foxglove</name>
    <dbReference type="NCBI Taxonomy" id="99300"/>
    <lineage>
        <taxon>Eukaryota</taxon>
        <taxon>Viridiplantae</taxon>
        <taxon>Streptophyta</taxon>
        <taxon>Embryophyta</taxon>
        <taxon>Tracheophyta</taxon>
        <taxon>Spermatophyta</taxon>
        <taxon>Magnoliopsida</taxon>
        <taxon>eudicotyledons</taxon>
        <taxon>Gunneridae</taxon>
        <taxon>Pentapetalae</taxon>
        <taxon>asterids</taxon>
        <taxon>lamiids</taxon>
        <taxon>Lamiales</taxon>
        <taxon>Orobanchaceae</taxon>
        <taxon>Rehmannieae</taxon>
        <taxon>Rehmannia</taxon>
    </lineage>
</organism>
<evidence type="ECO:0000313" key="3">
    <source>
        <dbReference type="Proteomes" id="UP001318860"/>
    </source>
</evidence>
<evidence type="ECO:0000256" key="1">
    <source>
        <dbReference type="ARBA" id="ARBA00004328"/>
    </source>
</evidence>
<gene>
    <name evidence="2" type="ORF">DH2020_037231</name>
</gene>
<accession>A0ABR0V3K9</accession>
<keyword evidence="3" id="KW-1185">Reference proteome</keyword>
<dbReference type="Proteomes" id="UP001318860">
    <property type="component" value="Unassembled WGS sequence"/>
</dbReference>
<reference evidence="2 3" key="1">
    <citation type="journal article" date="2021" name="Comput. Struct. Biotechnol. J.">
        <title>De novo genome assembly of the potent medicinal plant Rehmannia glutinosa using nanopore technology.</title>
        <authorList>
            <person name="Ma L."/>
            <person name="Dong C."/>
            <person name="Song C."/>
            <person name="Wang X."/>
            <person name="Zheng X."/>
            <person name="Niu Y."/>
            <person name="Chen S."/>
            <person name="Feng W."/>
        </authorList>
    </citation>
    <scope>NUCLEOTIDE SEQUENCE [LARGE SCALE GENOMIC DNA]</scope>
    <source>
        <strain evidence="2">DH-2019</strain>
    </source>
</reference>
<comment type="caution">
    <text evidence="2">The sequence shown here is derived from an EMBL/GenBank/DDBJ whole genome shotgun (WGS) entry which is preliminary data.</text>
</comment>
<protein>
    <submittedName>
        <fullName evidence="2">Uncharacterized protein</fullName>
    </submittedName>
</protein>
<comment type="subcellular location">
    <subcellularLocation>
        <location evidence="1">Virion</location>
    </subcellularLocation>
</comment>
<proteinExistence type="predicted"/>
<name>A0ABR0V3K9_REHGL</name>